<feature type="domain" description="4Fe-4S ferredoxin-type" evidence="10">
    <location>
        <begin position="580"/>
        <end position="609"/>
    </location>
</feature>
<dbReference type="InterPro" id="IPR002078">
    <property type="entry name" value="Sigma_54_int"/>
</dbReference>
<evidence type="ECO:0000313" key="12">
    <source>
        <dbReference type="Proteomes" id="UP001642484"/>
    </source>
</evidence>
<keyword evidence="2" id="KW-1003">Cell membrane</keyword>
<dbReference type="SUPFAM" id="SSF54862">
    <property type="entry name" value="4Fe-4S ferredoxins"/>
    <property type="match status" value="1"/>
</dbReference>
<dbReference type="PROSITE" id="PS00018">
    <property type="entry name" value="EF_HAND_1"/>
    <property type="match status" value="1"/>
</dbReference>
<feature type="domain" description="Sigma-54 factor interaction" evidence="8">
    <location>
        <begin position="127"/>
        <end position="336"/>
    </location>
</feature>
<dbReference type="PROSITE" id="PS50045">
    <property type="entry name" value="SIGMA54_INTERACT_4"/>
    <property type="match status" value="1"/>
</dbReference>
<evidence type="ECO:0000313" key="11">
    <source>
        <dbReference type="EMBL" id="CAK9073899.1"/>
    </source>
</evidence>
<sequence length="884" mass="98559">MSATRLPRPQRWLARWAPQLALLVGLLGLSRRSLVPGLGPRHAQRAAAREASPDEGMDAFDALDLNKDGVISREEFLQARRAPPDGPGDVQRLDVPCLEGVAAAGGRDGRDAEFDFGAAQTMPLRGVLGGSVYAKTLRKQVSAAAKEEGSVIIFGEPGTKKDMLAFLIHFQRLRRVRRGRLLFVDSGTVSSLGVRIFGRTSSAGLLDSVPEGTLIFNNVHRLNRKLLPSVVQLANNGTYWSRKFKEMRTSKLKVILISEDQFEELKSLSCTRIKVPALRVRRADIESMVKYKLRILSRLEGKQVPMVEPQALKRLQAYDYPNNVQELFSMIENAWCHYTDGGTLTADMVWTAQSPEKLDMFKVNLLDVYPSLRSFLQSNWLEQLNHGFTKYVFVALNLLLWFGPQTRDANFGLNIFWAWWWPGILLTYPVLGRFWCAVCPFMIFGEVVQRARVAGGAQLRKWPQEVERYGGWFLYALFLAILMWEELWVLEDTAYLSSCLLLLITFGAMVGSYFYERRIWCRHLCPIGGMNGLYAKMAVTELRAQNGQCKAVCNTFHCYKGGPEEGEGQETDGCPLYSHPANLKDNKNCVLCFTCLRACPHRNVQLNLRAPGVDFGFPFLFPIPGTNMAAQHEPSMPEVALLFLLLGAVVCHHLEDLLLQVGESPERLESFSFHAFLALAALLAPGLLAAAFDQLARRLCALFEPDRKPPNEFVKLAYSYLPLTWLGSLAHYLQLGLVEAGQVLPTAARTVEYFVRQLPGQEQADMQWLHEVEQRLPSVSFAPDVVAFLQGICIILAALFSTLYLDSSVGDARVQLGALAPPRLGTRSKGPSGVTEKAVRPTDVPNDSNGRRDISPSQVVSFGVERCLVVCRGLSIPTTPNGWP</sequence>
<keyword evidence="7" id="KW-1133">Transmembrane helix</keyword>
<evidence type="ECO:0000256" key="5">
    <source>
        <dbReference type="ARBA" id="ARBA00023136"/>
    </source>
</evidence>
<dbReference type="SUPFAM" id="SSF52540">
    <property type="entry name" value="P-loop containing nucleoside triphosphate hydrolases"/>
    <property type="match status" value="1"/>
</dbReference>
<proteinExistence type="predicted"/>
<dbReference type="InterPro" id="IPR018247">
    <property type="entry name" value="EF_Hand_1_Ca_BS"/>
</dbReference>
<dbReference type="InterPro" id="IPR027417">
    <property type="entry name" value="P-loop_NTPase"/>
</dbReference>
<evidence type="ECO:0000256" key="1">
    <source>
        <dbReference type="ARBA" id="ARBA00004236"/>
    </source>
</evidence>
<feature type="domain" description="EF-hand" evidence="9">
    <location>
        <begin position="51"/>
        <end position="86"/>
    </location>
</feature>
<dbReference type="Pfam" id="PF00158">
    <property type="entry name" value="Sigma54_activat"/>
    <property type="match status" value="1"/>
</dbReference>
<dbReference type="InterPro" id="IPR058031">
    <property type="entry name" value="AAA_lid_NorR"/>
</dbReference>
<dbReference type="Gene3D" id="1.10.238.10">
    <property type="entry name" value="EF-hand"/>
    <property type="match status" value="1"/>
</dbReference>
<evidence type="ECO:0000256" key="6">
    <source>
        <dbReference type="SAM" id="MobiDB-lite"/>
    </source>
</evidence>
<dbReference type="PROSITE" id="PS00198">
    <property type="entry name" value="4FE4S_FER_1"/>
    <property type="match status" value="1"/>
</dbReference>
<evidence type="ECO:0000259" key="9">
    <source>
        <dbReference type="PROSITE" id="PS50222"/>
    </source>
</evidence>
<feature type="transmembrane region" description="Helical" evidence="7">
    <location>
        <begin position="671"/>
        <end position="692"/>
    </location>
</feature>
<dbReference type="Proteomes" id="UP001642484">
    <property type="component" value="Unassembled WGS sequence"/>
</dbReference>
<feature type="transmembrane region" description="Helical" evidence="7">
    <location>
        <begin position="419"/>
        <end position="448"/>
    </location>
</feature>
<keyword evidence="3" id="KW-0547">Nucleotide-binding</keyword>
<keyword evidence="12" id="KW-1185">Reference proteome</keyword>
<evidence type="ECO:0000256" key="3">
    <source>
        <dbReference type="ARBA" id="ARBA00022741"/>
    </source>
</evidence>
<dbReference type="Pfam" id="PF13202">
    <property type="entry name" value="EF-hand_5"/>
    <property type="match status" value="1"/>
</dbReference>
<dbReference type="EMBL" id="CAXAMN010022940">
    <property type="protein sequence ID" value="CAK9073899.1"/>
    <property type="molecule type" value="Genomic_DNA"/>
</dbReference>
<evidence type="ECO:0000259" key="10">
    <source>
        <dbReference type="PROSITE" id="PS51379"/>
    </source>
</evidence>
<name>A0ABP0PG42_9DINO</name>
<dbReference type="Pfam" id="PF25601">
    <property type="entry name" value="AAA_lid_14"/>
    <property type="match status" value="1"/>
</dbReference>
<keyword evidence="4" id="KW-0067">ATP-binding</keyword>
<evidence type="ECO:0000256" key="7">
    <source>
        <dbReference type="SAM" id="Phobius"/>
    </source>
</evidence>
<dbReference type="PROSITE" id="PS51379">
    <property type="entry name" value="4FE4S_FER_2"/>
    <property type="match status" value="1"/>
</dbReference>
<feature type="transmembrane region" description="Helical" evidence="7">
    <location>
        <begin position="469"/>
        <end position="489"/>
    </location>
</feature>
<dbReference type="InterPro" id="IPR052378">
    <property type="entry name" value="NosR_regulator"/>
</dbReference>
<keyword evidence="5 7" id="KW-0472">Membrane</keyword>
<dbReference type="PANTHER" id="PTHR30224:SF4">
    <property type="entry name" value="ELECTRON TRANSPORT PROTEIN YCCM-RELATED"/>
    <property type="match status" value="1"/>
</dbReference>
<accession>A0ABP0PG42</accession>
<organism evidence="11 12">
    <name type="scientific">Durusdinium trenchii</name>
    <dbReference type="NCBI Taxonomy" id="1381693"/>
    <lineage>
        <taxon>Eukaryota</taxon>
        <taxon>Sar</taxon>
        <taxon>Alveolata</taxon>
        <taxon>Dinophyceae</taxon>
        <taxon>Suessiales</taxon>
        <taxon>Symbiodiniaceae</taxon>
        <taxon>Durusdinium</taxon>
    </lineage>
</organism>
<dbReference type="InterPro" id="IPR017900">
    <property type="entry name" value="4Fe4S_Fe_S_CS"/>
</dbReference>
<gene>
    <name evidence="11" type="ORF">CCMP2556_LOCUS36408</name>
</gene>
<dbReference type="Pfam" id="PF12801">
    <property type="entry name" value="Fer4_5"/>
    <property type="match status" value="2"/>
</dbReference>
<evidence type="ECO:0000256" key="2">
    <source>
        <dbReference type="ARBA" id="ARBA00022475"/>
    </source>
</evidence>
<comment type="subcellular location">
    <subcellularLocation>
        <location evidence="1">Cell membrane</location>
    </subcellularLocation>
</comment>
<reference evidence="11 12" key="1">
    <citation type="submission" date="2024-02" db="EMBL/GenBank/DDBJ databases">
        <authorList>
            <person name="Chen Y."/>
            <person name="Shah S."/>
            <person name="Dougan E. K."/>
            <person name="Thang M."/>
            <person name="Chan C."/>
        </authorList>
    </citation>
    <scope>NUCLEOTIDE SEQUENCE [LARGE SCALE GENOMIC DNA]</scope>
</reference>
<feature type="region of interest" description="Disordered" evidence="6">
    <location>
        <begin position="825"/>
        <end position="855"/>
    </location>
</feature>
<feature type="transmembrane region" description="Helical" evidence="7">
    <location>
        <begin position="785"/>
        <end position="805"/>
    </location>
</feature>
<evidence type="ECO:0000259" key="8">
    <source>
        <dbReference type="PROSITE" id="PS50045"/>
    </source>
</evidence>
<dbReference type="PROSITE" id="PS50222">
    <property type="entry name" value="EF_HAND_2"/>
    <property type="match status" value="1"/>
</dbReference>
<dbReference type="InterPro" id="IPR017896">
    <property type="entry name" value="4Fe4S_Fe-S-bd"/>
</dbReference>
<dbReference type="InterPro" id="IPR002048">
    <property type="entry name" value="EF_hand_dom"/>
</dbReference>
<dbReference type="PANTHER" id="PTHR30224">
    <property type="entry name" value="ELECTRON TRANSPORT PROTEIN"/>
    <property type="match status" value="1"/>
</dbReference>
<comment type="caution">
    <text evidence="11">The sequence shown here is derived from an EMBL/GenBank/DDBJ whole genome shotgun (WGS) entry which is preliminary data.</text>
</comment>
<protein>
    <submittedName>
        <fullName evidence="11">Uncharacterized protein</fullName>
    </submittedName>
</protein>
<dbReference type="Gene3D" id="3.40.50.300">
    <property type="entry name" value="P-loop containing nucleotide triphosphate hydrolases"/>
    <property type="match status" value="1"/>
</dbReference>
<feature type="transmembrane region" description="Helical" evidence="7">
    <location>
        <begin position="495"/>
        <end position="515"/>
    </location>
</feature>
<dbReference type="Gene3D" id="1.10.8.60">
    <property type="match status" value="1"/>
</dbReference>
<keyword evidence="7" id="KW-0812">Transmembrane</keyword>
<evidence type="ECO:0000256" key="4">
    <source>
        <dbReference type="ARBA" id="ARBA00022840"/>
    </source>
</evidence>